<dbReference type="CDD" id="cd06366">
    <property type="entry name" value="PBP1_GABAb_receptor"/>
    <property type="match status" value="1"/>
</dbReference>
<evidence type="ECO:0000256" key="2">
    <source>
        <dbReference type="ARBA" id="ARBA00022692"/>
    </source>
</evidence>
<dbReference type="GO" id="GO:0004930">
    <property type="term" value="F:G protein-coupled receptor activity"/>
    <property type="evidence" value="ECO:0007669"/>
    <property type="project" value="UniProtKB-KW"/>
</dbReference>
<dbReference type="Gene3D" id="3.40.50.2300">
    <property type="match status" value="2"/>
</dbReference>
<evidence type="ECO:0000256" key="8">
    <source>
        <dbReference type="ARBA" id="ARBA00023224"/>
    </source>
</evidence>
<feature type="signal peptide" evidence="9">
    <location>
        <begin position="1"/>
        <end position="21"/>
    </location>
</feature>
<feature type="domain" description="Receptor ligand binding region" evidence="10">
    <location>
        <begin position="69"/>
        <end position="418"/>
    </location>
</feature>
<evidence type="ECO:0000256" key="7">
    <source>
        <dbReference type="ARBA" id="ARBA00023180"/>
    </source>
</evidence>
<reference evidence="11 12" key="1">
    <citation type="submission" date="2024-11" db="EMBL/GenBank/DDBJ databases">
        <title>Adaptive evolution of stress response genes in parasites aligns with host niche diversity.</title>
        <authorList>
            <person name="Hahn C."/>
            <person name="Resl P."/>
        </authorList>
    </citation>
    <scope>NUCLEOTIDE SEQUENCE [LARGE SCALE GENOMIC DNA]</scope>
    <source>
        <strain evidence="11">EGGRZ-B1_66</strain>
        <tissue evidence="11">Body</tissue>
    </source>
</reference>
<feature type="non-terminal residue" evidence="11">
    <location>
        <position position="453"/>
    </location>
</feature>
<dbReference type="InterPro" id="IPR002455">
    <property type="entry name" value="GPCR3_GABA-B"/>
</dbReference>
<dbReference type="Proteomes" id="UP001626550">
    <property type="component" value="Unassembled WGS sequence"/>
</dbReference>
<evidence type="ECO:0000256" key="3">
    <source>
        <dbReference type="ARBA" id="ARBA00022989"/>
    </source>
</evidence>
<dbReference type="InterPro" id="IPR028082">
    <property type="entry name" value="Peripla_BP_I"/>
</dbReference>
<dbReference type="InterPro" id="IPR001828">
    <property type="entry name" value="ANF_lig-bd_rcpt"/>
</dbReference>
<dbReference type="Pfam" id="PF01094">
    <property type="entry name" value="ANF_receptor"/>
    <property type="match status" value="1"/>
</dbReference>
<evidence type="ECO:0000256" key="1">
    <source>
        <dbReference type="ARBA" id="ARBA00004370"/>
    </source>
</evidence>
<keyword evidence="2" id="KW-0812">Transmembrane</keyword>
<keyword evidence="12" id="KW-1185">Reference proteome</keyword>
<evidence type="ECO:0000259" key="10">
    <source>
        <dbReference type="Pfam" id="PF01094"/>
    </source>
</evidence>
<dbReference type="PRINTS" id="PR01176">
    <property type="entry name" value="GABABRECEPTR"/>
</dbReference>
<proteinExistence type="predicted"/>
<dbReference type="SUPFAM" id="SSF53822">
    <property type="entry name" value="Periplasmic binding protein-like I"/>
    <property type="match status" value="1"/>
</dbReference>
<dbReference type="PANTHER" id="PTHR10519:SF74">
    <property type="entry name" value="GAMMA-AMINOBUTYRIC ACID TYPE B RECEPTOR SUBUNIT 2"/>
    <property type="match status" value="1"/>
</dbReference>
<evidence type="ECO:0000256" key="4">
    <source>
        <dbReference type="ARBA" id="ARBA00023040"/>
    </source>
</evidence>
<dbReference type="AlphaFoldDB" id="A0ABD2Q1L6"/>
<keyword evidence="4" id="KW-0297">G-protein coupled receptor</keyword>
<keyword evidence="9" id="KW-0732">Signal</keyword>
<evidence type="ECO:0000256" key="6">
    <source>
        <dbReference type="ARBA" id="ARBA00023170"/>
    </source>
</evidence>
<accession>A0ABD2Q1L6</accession>
<evidence type="ECO:0000256" key="9">
    <source>
        <dbReference type="SAM" id="SignalP"/>
    </source>
</evidence>
<keyword evidence="3" id="KW-1133">Transmembrane helix</keyword>
<keyword evidence="5" id="KW-0472">Membrane</keyword>
<feature type="chain" id="PRO_5044777049" evidence="9">
    <location>
        <begin position="22"/>
        <end position="453"/>
    </location>
</feature>
<name>A0ABD2Q1L6_9PLAT</name>
<comment type="caution">
    <text evidence="11">The sequence shown here is derived from an EMBL/GenBank/DDBJ whole genome shotgun (WGS) entry which is preliminary data.</text>
</comment>
<evidence type="ECO:0000313" key="12">
    <source>
        <dbReference type="Proteomes" id="UP001626550"/>
    </source>
</evidence>
<dbReference type="GO" id="GO:0016020">
    <property type="term" value="C:membrane"/>
    <property type="evidence" value="ECO:0007669"/>
    <property type="project" value="UniProtKB-SubCell"/>
</dbReference>
<evidence type="ECO:0000313" key="11">
    <source>
        <dbReference type="EMBL" id="KAL3313375.1"/>
    </source>
</evidence>
<sequence>MTRLQCFLLSTLSLVLKGSLAARPLSRDRHGFYHSEYVIPFSYLNFSQNATSRPVIMALMPRKEDSAFHAIHLALSDVNKLRNIHLEFVYTVTDCQAGSSTKQLLDMRNSVKLCWILIGCGCETLTGDISEISASWSISQITYSDTHPSLSERQKYTNIFRVVPSAFQFNNARLSILRKFKWETFATLFQDNDFDKSFSISSSQHSLANTNLTTLLRSNYYTVSRFISDPRTPIKEIREKGKRIILANFDDSLKARVFCDAYTLGMAGDTYVWILVDSQFQNTHSSTSDVWASDANVKCTKEQIFKAAKNYLVTNFVELDNSNRKGVSFKSATEYKKEYQNSLRAEASIKLNNFHGYAYDSIWAIGLLWQKIRARDDFSDLLANESKLVKVVSQELPYTDFFGVTGTVRFSNGDRQGLIAVSQFADGSLKTVGVYKAIDDELLTDGFPEFTWG</sequence>
<gene>
    <name evidence="11" type="primary">GABBR2</name>
    <name evidence="11" type="ORF">Ciccas_008024</name>
</gene>
<protein>
    <submittedName>
        <fullName evidence="11">Gamma-aminobutyric acid type B receptor subunit 2</fullName>
    </submittedName>
</protein>
<comment type="subcellular location">
    <subcellularLocation>
        <location evidence="1">Membrane</location>
    </subcellularLocation>
</comment>
<dbReference type="EMBL" id="JBJKFK010001324">
    <property type="protein sequence ID" value="KAL3313375.1"/>
    <property type="molecule type" value="Genomic_DNA"/>
</dbReference>
<dbReference type="PANTHER" id="PTHR10519">
    <property type="entry name" value="GABA-B RECEPTOR"/>
    <property type="match status" value="1"/>
</dbReference>
<evidence type="ECO:0000256" key="5">
    <source>
        <dbReference type="ARBA" id="ARBA00023136"/>
    </source>
</evidence>
<keyword evidence="8" id="KW-0807">Transducer</keyword>
<keyword evidence="6 11" id="KW-0675">Receptor</keyword>
<organism evidence="11 12">
    <name type="scientific">Cichlidogyrus casuarinus</name>
    <dbReference type="NCBI Taxonomy" id="1844966"/>
    <lineage>
        <taxon>Eukaryota</taxon>
        <taxon>Metazoa</taxon>
        <taxon>Spiralia</taxon>
        <taxon>Lophotrochozoa</taxon>
        <taxon>Platyhelminthes</taxon>
        <taxon>Monogenea</taxon>
        <taxon>Monopisthocotylea</taxon>
        <taxon>Dactylogyridea</taxon>
        <taxon>Ancyrocephalidae</taxon>
        <taxon>Cichlidogyrus</taxon>
    </lineage>
</organism>
<keyword evidence="7" id="KW-0325">Glycoprotein</keyword>